<feature type="compositionally biased region" description="Low complexity" evidence="1">
    <location>
        <begin position="437"/>
        <end position="457"/>
    </location>
</feature>
<dbReference type="PROSITE" id="PS51294">
    <property type="entry name" value="HTH_MYB"/>
    <property type="match status" value="1"/>
</dbReference>
<dbReference type="InterPro" id="IPR017930">
    <property type="entry name" value="Myb_dom"/>
</dbReference>
<evidence type="ECO:0000313" key="4">
    <source>
        <dbReference type="EMBL" id="CAK7902652.1"/>
    </source>
</evidence>
<keyword evidence="5" id="KW-1185">Reference proteome</keyword>
<accession>A0ABP0EDI1</accession>
<dbReference type="Gene3D" id="1.10.10.60">
    <property type="entry name" value="Homeodomain-like"/>
    <property type="match status" value="1"/>
</dbReference>
<feature type="compositionally biased region" description="Low complexity" evidence="1">
    <location>
        <begin position="71"/>
        <end position="85"/>
    </location>
</feature>
<dbReference type="InterPro" id="IPR001005">
    <property type="entry name" value="SANT/Myb"/>
</dbReference>
<protein>
    <recommendedName>
        <fullName evidence="6">Myb-like domain-containing protein</fullName>
    </recommendedName>
</protein>
<dbReference type="EMBL" id="OZ004256">
    <property type="protein sequence ID" value="CAK7902652.1"/>
    <property type="molecule type" value="Genomic_DNA"/>
</dbReference>
<evidence type="ECO:0000313" key="5">
    <source>
        <dbReference type="Proteomes" id="UP001497600"/>
    </source>
</evidence>
<evidence type="ECO:0000259" key="2">
    <source>
        <dbReference type="PROSITE" id="PS50090"/>
    </source>
</evidence>
<dbReference type="PROSITE" id="PS50090">
    <property type="entry name" value="MYB_LIKE"/>
    <property type="match status" value="1"/>
</dbReference>
<feature type="compositionally biased region" description="Low complexity" evidence="1">
    <location>
        <begin position="406"/>
        <end position="416"/>
    </location>
</feature>
<feature type="region of interest" description="Disordered" evidence="1">
    <location>
        <begin position="397"/>
        <end position="416"/>
    </location>
</feature>
<name>A0ABP0EDI1_9ASCO</name>
<feature type="domain" description="Myb-like" evidence="2">
    <location>
        <begin position="9"/>
        <end position="59"/>
    </location>
</feature>
<feature type="region of interest" description="Disordered" evidence="1">
    <location>
        <begin position="433"/>
        <end position="464"/>
    </location>
</feature>
<feature type="compositionally biased region" description="Polar residues" evidence="1">
    <location>
        <begin position="153"/>
        <end position="173"/>
    </location>
</feature>
<evidence type="ECO:0000256" key="1">
    <source>
        <dbReference type="SAM" id="MobiDB-lite"/>
    </source>
</evidence>
<feature type="compositionally biased region" description="Basic residues" evidence="1">
    <location>
        <begin position="220"/>
        <end position="232"/>
    </location>
</feature>
<feature type="region of interest" description="Disordered" evidence="1">
    <location>
        <begin position="356"/>
        <end position="386"/>
    </location>
</feature>
<feature type="region of interest" description="Disordered" evidence="1">
    <location>
        <begin position="60"/>
        <end position="122"/>
    </location>
</feature>
<feature type="region of interest" description="Disordered" evidence="1">
    <location>
        <begin position="571"/>
        <end position="593"/>
    </location>
</feature>
<feature type="compositionally biased region" description="Low complexity" evidence="1">
    <location>
        <begin position="316"/>
        <end position="330"/>
    </location>
</feature>
<feature type="domain" description="HTH myb-type" evidence="3">
    <location>
        <begin position="9"/>
        <end position="63"/>
    </location>
</feature>
<evidence type="ECO:0008006" key="6">
    <source>
        <dbReference type="Google" id="ProtNLM"/>
    </source>
</evidence>
<feature type="compositionally biased region" description="Low complexity" evidence="1">
    <location>
        <begin position="233"/>
        <end position="251"/>
    </location>
</feature>
<dbReference type="SMART" id="SM00717">
    <property type="entry name" value="SANT"/>
    <property type="match status" value="1"/>
</dbReference>
<dbReference type="SUPFAM" id="SSF46689">
    <property type="entry name" value="Homeodomain-like"/>
    <property type="match status" value="1"/>
</dbReference>
<evidence type="ECO:0000259" key="3">
    <source>
        <dbReference type="PROSITE" id="PS51294"/>
    </source>
</evidence>
<gene>
    <name evidence="4" type="ORF">CAAN4_D00958</name>
</gene>
<feature type="region of interest" description="Disordered" evidence="1">
    <location>
        <begin position="312"/>
        <end position="332"/>
    </location>
</feature>
<feature type="region of interest" description="Disordered" evidence="1">
    <location>
        <begin position="153"/>
        <end position="297"/>
    </location>
</feature>
<feature type="compositionally biased region" description="Gly residues" evidence="1">
    <location>
        <begin position="271"/>
        <end position="294"/>
    </location>
</feature>
<organism evidence="4 5">
    <name type="scientific">[Candida] anglica</name>
    <dbReference type="NCBI Taxonomy" id="148631"/>
    <lineage>
        <taxon>Eukaryota</taxon>
        <taxon>Fungi</taxon>
        <taxon>Dikarya</taxon>
        <taxon>Ascomycota</taxon>
        <taxon>Saccharomycotina</taxon>
        <taxon>Pichiomycetes</taxon>
        <taxon>Debaryomycetaceae</taxon>
        <taxon>Kurtzmaniella</taxon>
    </lineage>
</organism>
<feature type="compositionally biased region" description="Polar residues" evidence="1">
    <location>
        <begin position="376"/>
        <end position="386"/>
    </location>
</feature>
<reference evidence="4 5" key="1">
    <citation type="submission" date="2024-01" db="EMBL/GenBank/DDBJ databases">
        <authorList>
            <consortium name="Genoscope - CEA"/>
            <person name="William W."/>
        </authorList>
    </citation>
    <scope>NUCLEOTIDE SEQUENCE [LARGE SCALE GENOMIC DNA]</scope>
    <source>
        <strain evidence="4 5">29B2s-10</strain>
    </source>
</reference>
<dbReference type="CDD" id="cd00167">
    <property type="entry name" value="SANT"/>
    <property type="match status" value="1"/>
</dbReference>
<proteinExistence type="predicted"/>
<dbReference type="Proteomes" id="UP001497600">
    <property type="component" value="Chromosome D"/>
</dbReference>
<sequence length="593" mass="62233">MEDIGGAKNFSRTPTSWDAEDDILLMHLKDQQKLGWKEIASHFVNRTPNACQFRWRRLKSGNLKNPPKSIANNTAGTASTGTSGSPKVTKAEGGGESPPKKKRQQQSVQSSESTPGRNGPFALSTGLTFTGYDNNVSSALAGLNALSNTPSNLSTPGGTYNPSTPHVTQATTPGGSGVGGYDSPESLDPPQPPQGVPTAGGGYYADISIDPTMNLPHNQPHPHAHHSNRRRSTIGSSNSSSTSSGSNHDGVNGSGGGHGGTHRSGSVGANSGVGVGGGHGGVSGGNGNSVGGISGPLQHHLHHNSIIQIVKDDRTSISSSTRASVSSLPSKSMNIPHHQSNNNALAHLPVLFGGGGGSISGPSPNPSISGPPGIASHSNPISSLRNGSVVGLGGSISGPAGGGRSGSTSGYYSRSGSVVIPYNGEKKVEEYKLEKPTASNSNNSTNSSSTTKYSTPKKGTKATKSNGTVFKIPWSMEEDELLINRRNRELSFAELSILLPQRTEGEIWSRIDHLEKLRNGHRASRDNRRQSSIGLDDVDDFYDVEDVMIDSDEEEDDDDVLLDVDDSLGGVRRKKRRASSAVNPLSMERRRLR</sequence>
<feature type="compositionally biased region" description="Low complexity" evidence="1">
    <location>
        <begin position="360"/>
        <end position="374"/>
    </location>
</feature>
<dbReference type="Pfam" id="PF13921">
    <property type="entry name" value="Myb_DNA-bind_6"/>
    <property type="match status" value="1"/>
</dbReference>
<dbReference type="InterPro" id="IPR009057">
    <property type="entry name" value="Homeodomain-like_sf"/>
</dbReference>